<dbReference type="Proteomes" id="UP001138757">
    <property type="component" value="Unassembled WGS sequence"/>
</dbReference>
<dbReference type="AlphaFoldDB" id="A0A9X1DCQ4"/>
<dbReference type="GO" id="GO:0004713">
    <property type="term" value="F:protein tyrosine kinase activity"/>
    <property type="evidence" value="ECO:0007669"/>
    <property type="project" value="TreeGrafter"/>
</dbReference>
<evidence type="ECO:0000313" key="3">
    <source>
        <dbReference type="EMBL" id="MBT2187521.1"/>
    </source>
</evidence>
<feature type="transmembrane region" description="Helical" evidence="2">
    <location>
        <begin position="29"/>
        <end position="47"/>
    </location>
</feature>
<feature type="coiled-coil region" evidence="1">
    <location>
        <begin position="196"/>
        <end position="260"/>
    </location>
</feature>
<feature type="transmembrane region" description="Helical" evidence="2">
    <location>
        <begin position="358"/>
        <end position="380"/>
    </location>
</feature>
<dbReference type="InterPro" id="IPR050445">
    <property type="entry name" value="Bact_polysacc_biosynth/exp"/>
</dbReference>
<comment type="caution">
    <text evidence="3">The sequence shown here is derived from an EMBL/GenBank/DDBJ whole genome shotgun (WGS) entry which is preliminary data.</text>
</comment>
<dbReference type="PANTHER" id="PTHR32309">
    <property type="entry name" value="TYROSINE-PROTEIN KINASE"/>
    <property type="match status" value="1"/>
</dbReference>
<evidence type="ECO:0000256" key="2">
    <source>
        <dbReference type="SAM" id="Phobius"/>
    </source>
</evidence>
<keyword evidence="1" id="KW-0175">Coiled coil</keyword>
<sequence length="386" mass="42948">MFLQSLKVDAASQGRGPSLVSRILKKNPFLMFVLLPTLAAGLYYYLFAADQFISESRFIVKSQSRSQSAVSPLASLLQTTGLSAGQEQTSEVISYIKSRDALTQLAKTIPIRTLYQLPSLDFLGRYPAPFRSDRFENLYRYYGDMISVHTDQESGLAILSVRAFTPQDARKINLLLLDQSEQLVNRLNAKARDNAISEARKRVIEAETRVKTARIAMTEYRNEERLLDPAKQAGGVLEMANKLAAEQAALQARLETMERMAPKNPSIPALRRQIQALAGQSAIQSGRVVGNQSAISSKLGGYEALAMEQEFAAQTLTAANASLEQARAEAQRQQFYLERVVEPTAPDMSRFPNRLNMMLTIFGTALCLYFIGWMLVVGVLEHSPDR</sequence>
<dbReference type="EMBL" id="JAHGAW010000007">
    <property type="protein sequence ID" value="MBT2187521.1"/>
    <property type="molecule type" value="Genomic_DNA"/>
</dbReference>
<protein>
    <submittedName>
        <fullName evidence="3">Capsule biosynthesis protein</fullName>
    </submittedName>
</protein>
<evidence type="ECO:0000256" key="1">
    <source>
        <dbReference type="SAM" id="Coils"/>
    </source>
</evidence>
<dbReference type="PANTHER" id="PTHR32309:SF13">
    <property type="entry name" value="FERRIC ENTEROBACTIN TRANSPORT PROTEIN FEPE"/>
    <property type="match status" value="1"/>
</dbReference>
<gene>
    <name evidence="3" type="ORF">KK488_11270</name>
</gene>
<name>A0A9X1DCQ4_9SPHN</name>
<accession>A0A9X1DCQ4</accession>
<keyword evidence="2" id="KW-0472">Membrane</keyword>
<keyword evidence="2" id="KW-1133">Transmembrane helix</keyword>
<proteinExistence type="predicted"/>
<evidence type="ECO:0000313" key="4">
    <source>
        <dbReference type="Proteomes" id="UP001138757"/>
    </source>
</evidence>
<reference evidence="3" key="1">
    <citation type="submission" date="2021-05" db="EMBL/GenBank/DDBJ databases">
        <title>Genome of Sphingobium sp. strain.</title>
        <authorList>
            <person name="Fan R."/>
        </authorList>
    </citation>
    <scope>NUCLEOTIDE SEQUENCE</scope>
    <source>
        <strain evidence="3">H33</strain>
    </source>
</reference>
<dbReference type="GO" id="GO:0005886">
    <property type="term" value="C:plasma membrane"/>
    <property type="evidence" value="ECO:0007669"/>
    <property type="project" value="TreeGrafter"/>
</dbReference>
<keyword evidence="4" id="KW-1185">Reference proteome</keyword>
<keyword evidence="2" id="KW-0812">Transmembrane</keyword>
<organism evidence="3 4">
    <name type="scientific">Sphingobium nicotianae</name>
    <dbReference type="NCBI Taxonomy" id="2782607"/>
    <lineage>
        <taxon>Bacteria</taxon>
        <taxon>Pseudomonadati</taxon>
        <taxon>Pseudomonadota</taxon>
        <taxon>Alphaproteobacteria</taxon>
        <taxon>Sphingomonadales</taxon>
        <taxon>Sphingomonadaceae</taxon>
        <taxon>Sphingobium</taxon>
    </lineage>
</organism>